<dbReference type="GO" id="GO:0008270">
    <property type="term" value="F:zinc ion binding"/>
    <property type="evidence" value="ECO:0007669"/>
    <property type="project" value="TreeGrafter"/>
</dbReference>
<accession>A0A5R8KGW2</accession>
<evidence type="ECO:0000256" key="8">
    <source>
        <dbReference type="ARBA" id="ARBA00022833"/>
    </source>
</evidence>
<evidence type="ECO:0000256" key="9">
    <source>
        <dbReference type="ARBA" id="ARBA00023015"/>
    </source>
</evidence>
<evidence type="ECO:0000256" key="1">
    <source>
        <dbReference type="ARBA" id="ARBA00004496"/>
    </source>
</evidence>
<reference evidence="13 14" key="1">
    <citation type="submission" date="2019-05" db="EMBL/GenBank/DDBJ databases">
        <title>Verrucobacter flavum gen. nov., sp. nov. a new member of the family Verrucomicrobiaceae.</title>
        <authorList>
            <person name="Szuroczki S."/>
            <person name="Abbaszade G."/>
            <person name="Szabo A."/>
            <person name="Felfoldi T."/>
            <person name="Schumann P."/>
            <person name="Boka K."/>
            <person name="Keki Z."/>
            <person name="Toumi M."/>
            <person name="Toth E."/>
        </authorList>
    </citation>
    <scope>NUCLEOTIDE SEQUENCE [LARGE SCALE GENOMIC DNA]</scope>
    <source>
        <strain evidence="13 14">MG-N-17</strain>
    </source>
</reference>
<keyword evidence="8 12" id="KW-0862">Zinc</keyword>
<protein>
    <recommendedName>
        <fullName evidence="4">Ferric uptake regulation protein</fullName>
    </recommendedName>
</protein>
<keyword evidence="11" id="KW-0804">Transcription</keyword>
<name>A0A5R8KGW2_9BACT</name>
<feature type="binding site" evidence="12">
    <location>
        <position position="102"/>
    </location>
    <ligand>
        <name>Zn(2+)</name>
        <dbReference type="ChEBI" id="CHEBI:29105"/>
    </ligand>
</feature>
<dbReference type="InterPro" id="IPR036390">
    <property type="entry name" value="WH_DNA-bd_sf"/>
</dbReference>
<dbReference type="GO" id="GO:0045892">
    <property type="term" value="P:negative regulation of DNA-templated transcription"/>
    <property type="evidence" value="ECO:0007669"/>
    <property type="project" value="TreeGrafter"/>
</dbReference>
<evidence type="ECO:0000256" key="10">
    <source>
        <dbReference type="ARBA" id="ARBA00023125"/>
    </source>
</evidence>
<evidence type="ECO:0000256" key="4">
    <source>
        <dbReference type="ARBA" id="ARBA00020910"/>
    </source>
</evidence>
<comment type="caution">
    <text evidence="13">The sequence shown here is derived from an EMBL/GenBank/DDBJ whole genome shotgun (WGS) entry which is preliminary data.</text>
</comment>
<dbReference type="OrthoDB" id="8659436at2"/>
<dbReference type="Gene3D" id="1.10.10.10">
    <property type="entry name" value="Winged helix-like DNA-binding domain superfamily/Winged helix DNA-binding domain"/>
    <property type="match status" value="1"/>
</dbReference>
<evidence type="ECO:0000313" key="13">
    <source>
        <dbReference type="EMBL" id="TLD71546.1"/>
    </source>
</evidence>
<keyword evidence="14" id="KW-1185">Reference proteome</keyword>
<dbReference type="Proteomes" id="UP000306196">
    <property type="component" value="Unassembled WGS sequence"/>
</dbReference>
<evidence type="ECO:0000256" key="3">
    <source>
        <dbReference type="ARBA" id="ARBA00011738"/>
    </source>
</evidence>
<evidence type="ECO:0000256" key="11">
    <source>
        <dbReference type="ARBA" id="ARBA00023163"/>
    </source>
</evidence>
<dbReference type="InterPro" id="IPR002481">
    <property type="entry name" value="FUR"/>
</dbReference>
<gene>
    <name evidence="13" type="ORF">FEM03_07945</name>
</gene>
<dbReference type="Gene3D" id="3.30.1490.190">
    <property type="match status" value="1"/>
</dbReference>
<evidence type="ECO:0000256" key="7">
    <source>
        <dbReference type="ARBA" id="ARBA00022723"/>
    </source>
</evidence>
<feature type="binding site" evidence="12">
    <location>
        <position position="139"/>
    </location>
    <ligand>
        <name>Zn(2+)</name>
        <dbReference type="ChEBI" id="CHEBI:29105"/>
    </ligand>
</feature>
<dbReference type="GO" id="GO:0005829">
    <property type="term" value="C:cytosol"/>
    <property type="evidence" value="ECO:0007669"/>
    <property type="project" value="TreeGrafter"/>
</dbReference>
<comment type="subcellular location">
    <subcellularLocation>
        <location evidence="1">Cytoplasm</location>
    </subcellularLocation>
</comment>
<dbReference type="GO" id="GO:0003700">
    <property type="term" value="F:DNA-binding transcription factor activity"/>
    <property type="evidence" value="ECO:0007669"/>
    <property type="project" value="InterPro"/>
</dbReference>
<sequence length="166" mass="19044">MTETVRKQLDQFLTNKGLRRTKQRDVIVEAAFGTTEHFNAEELHDMVRKIDRSVSRATVYRTLGLLVECKLLHEVDLGRDQTYYDPNFLDKPEHNHLICQDCDRVVEFEDDHITLLEDCITKRLGFTPSGKSIRITANCDELARTGQCTRTGGCGHGHDHEHVVTH</sequence>
<keyword evidence="10" id="KW-0238">DNA-binding</keyword>
<keyword evidence="7 12" id="KW-0479">Metal-binding</keyword>
<dbReference type="PANTHER" id="PTHR33202:SF2">
    <property type="entry name" value="FERRIC UPTAKE REGULATION PROTEIN"/>
    <property type="match status" value="1"/>
</dbReference>
<keyword evidence="6" id="KW-0678">Repressor</keyword>
<keyword evidence="5" id="KW-0963">Cytoplasm</keyword>
<dbReference type="SUPFAM" id="SSF46785">
    <property type="entry name" value="Winged helix' DNA-binding domain"/>
    <property type="match status" value="1"/>
</dbReference>
<dbReference type="GO" id="GO:1900376">
    <property type="term" value="P:regulation of secondary metabolite biosynthetic process"/>
    <property type="evidence" value="ECO:0007669"/>
    <property type="project" value="TreeGrafter"/>
</dbReference>
<dbReference type="InterPro" id="IPR036388">
    <property type="entry name" value="WH-like_DNA-bd_sf"/>
</dbReference>
<dbReference type="CDD" id="cd07153">
    <property type="entry name" value="Fur_like"/>
    <property type="match status" value="1"/>
</dbReference>
<dbReference type="InterPro" id="IPR043135">
    <property type="entry name" value="Fur_C"/>
</dbReference>
<dbReference type="PANTHER" id="PTHR33202">
    <property type="entry name" value="ZINC UPTAKE REGULATION PROTEIN"/>
    <property type="match status" value="1"/>
</dbReference>
<evidence type="ECO:0000256" key="12">
    <source>
        <dbReference type="PIRSR" id="PIRSR602481-1"/>
    </source>
</evidence>
<proteinExistence type="inferred from homology"/>
<comment type="cofactor">
    <cofactor evidence="12">
        <name>Zn(2+)</name>
        <dbReference type="ChEBI" id="CHEBI:29105"/>
    </cofactor>
    <text evidence="12">Binds 1 zinc ion per subunit.</text>
</comment>
<dbReference type="GO" id="GO:0000976">
    <property type="term" value="F:transcription cis-regulatory region binding"/>
    <property type="evidence" value="ECO:0007669"/>
    <property type="project" value="TreeGrafter"/>
</dbReference>
<dbReference type="Pfam" id="PF01475">
    <property type="entry name" value="FUR"/>
    <property type="match status" value="1"/>
</dbReference>
<dbReference type="AlphaFoldDB" id="A0A5R8KGW2"/>
<keyword evidence="9" id="KW-0805">Transcription regulation</keyword>
<evidence type="ECO:0000256" key="5">
    <source>
        <dbReference type="ARBA" id="ARBA00022490"/>
    </source>
</evidence>
<feature type="binding site" evidence="12">
    <location>
        <position position="99"/>
    </location>
    <ligand>
        <name>Zn(2+)</name>
        <dbReference type="ChEBI" id="CHEBI:29105"/>
    </ligand>
</feature>
<comment type="similarity">
    <text evidence="2">Belongs to the Fur family.</text>
</comment>
<evidence type="ECO:0000313" key="14">
    <source>
        <dbReference type="Proteomes" id="UP000306196"/>
    </source>
</evidence>
<evidence type="ECO:0000256" key="2">
    <source>
        <dbReference type="ARBA" id="ARBA00007957"/>
    </source>
</evidence>
<organism evidence="13 14">
    <name type="scientific">Phragmitibacter flavus</name>
    <dbReference type="NCBI Taxonomy" id="2576071"/>
    <lineage>
        <taxon>Bacteria</taxon>
        <taxon>Pseudomonadati</taxon>
        <taxon>Verrucomicrobiota</taxon>
        <taxon>Verrucomicrobiia</taxon>
        <taxon>Verrucomicrobiales</taxon>
        <taxon>Verrucomicrobiaceae</taxon>
        <taxon>Phragmitibacter</taxon>
    </lineage>
</organism>
<comment type="subunit">
    <text evidence="3">Homodimer.</text>
</comment>
<dbReference type="EMBL" id="VAUV01000005">
    <property type="protein sequence ID" value="TLD71546.1"/>
    <property type="molecule type" value="Genomic_DNA"/>
</dbReference>
<evidence type="ECO:0000256" key="6">
    <source>
        <dbReference type="ARBA" id="ARBA00022491"/>
    </source>
</evidence>